<feature type="region of interest" description="Disordered" evidence="1">
    <location>
        <begin position="191"/>
        <end position="223"/>
    </location>
</feature>
<name>A0AAQ3UFS1_PASNO</name>
<organism evidence="2 3">
    <name type="scientific">Paspalum notatum var. saurae</name>
    <dbReference type="NCBI Taxonomy" id="547442"/>
    <lineage>
        <taxon>Eukaryota</taxon>
        <taxon>Viridiplantae</taxon>
        <taxon>Streptophyta</taxon>
        <taxon>Embryophyta</taxon>
        <taxon>Tracheophyta</taxon>
        <taxon>Spermatophyta</taxon>
        <taxon>Magnoliopsida</taxon>
        <taxon>Liliopsida</taxon>
        <taxon>Poales</taxon>
        <taxon>Poaceae</taxon>
        <taxon>PACMAD clade</taxon>
        <taxon>Panicoideae</taxon>
        <taxon>Andropogonodae</taxon>
        <taxon>Paspaleae</taxon>
        <taxon>Paspalinae</taxon>
        <taxon>Paspalum</taxon>
    </lineage>
</organism>
<keyword evidence="3" id="KW-1185">Reference proteome</keyword>
<sequence>MMSVSTVRVPCVHPGSGSARTLVMMLGRTTTTGAGATMRLSCCSSTISPMALVNTYVLDHPKWRARWRPSSFMAFRSASTASPPLADFFLTSLTRRSSASMSRRAVRGFSRISSFRRPPSASPRIAATNQLAACTLRDVHAIATSSRVWATTPTACPPAGAAPPPASSTDGALSCPRPPCPVDGVRIPAVPPAAPPAFPSSRVRPTTPAACPQAGDARALPSR</sequence>
<dbReference type="Proteomes" id="UP001341281">
    <property type="component" value="Chromosome 09"/>
</dbReference>
<protein>
    <submittedName>
        <fullName evidence="2">Uncharacterized protein</fullName>
    </submittedName>
</protein>
<evidence type="ECO:0000256" key="1">
    <source>
        <dbReference type="SAM" id="MobiDB-lite"/>
    </source>
</evidence>
<dbReference type="EMBL" id="CP144753">
    <property type="protein sequence ID" value="WVZ91683.1"/>
    <property type="molecule type" value="Genomic_DNA"/>
</dbReference>
<evidence type="ECO:0000313" key="2">
    <source>
        <dbReference type="EMBL" id="WVZ91683.1"/>
    </source>
</evidence>
<evidence type="ECO:0000313" key="3">
    <source>
        <dbReference type="Proteomes" id="UP001341281"/>
    </source>
</evidence>
<dbReference type="AlphaFoldDB" id="A0AAQ3UFS1"/>
<proteinExistence type="predicted"/>
<reference evidence="2 3" key="1">
    <citation type="submission" date="2024-02" db="EMBL/GenBank/DDBJ databases">
        <title>High-quality chromosome-scale genome assembly of Pensacola bahiagrass (Paspalum notatum Flugge var. saurae).</title>
        <authorList>
            <person name="Vega J.M."/>
            <person name="Podio M."/>
            <person name="Orjuela J."/>
            <person name="Siena L.A."/>
            <person name="Pessino S.C."/>
            <person name="Combes M.C."/>
            <person name="Mariac C."/>
            <person name="Albertini E."/>
            <person name="Pupilli F."/>
            <person name="Ortiz J.P.A."/>
            <person name="Leblanc O."/>
        </authorList>
    </citation>
    <scope>NUCLEOTIDE SEQUENCE [LARGE SCALE GENOMIC DNA]</scope>
    <source>
        <strain evidence="2">R1</strain>
        <tissue evidence="2">Leaf</tissue>
    </source>
</reference>
<accession>A0AAQ3UFS1</accession>
<gene>
    <name evidence="2" type="ORF">U9M48_037822</name>
</gene>